<reference evidence="1" key="1">
    <citation type="submission" date="2023-07" db="EMBL/GenBank/DDBJ databases">
        <title>draft genome sequence of fig (Ficus carica).</title>
        <authorList>
            <person name="Takahashi T."/>
            <person name="Nishimura K."/>
        </authorList>
    </citation>
    <scope>NUCLEOTIDE SEQUENCE</scope>
</reference>
<dbReference type="AlphaFoldDB" id="A0AA88DVA6"/>
<gene>
    <name evidence="1" type="ORF">TIFTF001_031775</name>
</gene>
<organism evidence="1 2">
    <name type="scientific">Ficus carica</name>
    <name type="common">Common fig</name>
    <dbReference type="NCBI Taxonomy" id="3494"/>
    <lineage>
        <taxon>Eukaryota</taxon>
        <taxon>Viridiplantae</taxon>
        <taxon>Streptophyta</taxon>
        <taxon>Embryophyta</taxon>
        <taxon>Tracheophyta</taxon>
        <taxon>Spermatophyta</taxon>
        <taxon>Magnoliopsida</taxon>
        <taxon>eudicotyledons</taxon>
        <taxon>Gunneridae</taxon>
        <taxon>Pentapetalae</taxon>
        <taxon>rosids</taxon>
        <taxon>fabids</taxon>
        <taxon>Rosales</taxon>
        <taxon>Moraceae</taxon>
        <taxon>Ficeae</taxon>
        <taxon>Ficus</taxon>
    </lineage>
</organism>
<evidence type="ECO:0000313" key="2">
    <source>
        <dbReference type="Proteomes" id="UP001187192"/>
    </source>
</evidence>
<proteinExistence type="predicted"/>
<evidence type="ECO:0000313" key="1">
    <source>
        <dbReference type="EMBL" id="GMN62702.1"/>
    </source>
</evidence>
<name>A0AA88DVA6_FICCA</name>
<dbReference type="Proteomes" id="UP001187192">
    <property type="component" value="Unassembled WGS sequence"/>
</dbReference>
<keyword evidence="2" id="KW-1185">Reference proteome</keyword>
<comment type="caution">
    <text evidence="1">The sequence shown here is derived from an EMBL/GenBank/DDBJ whole genome shotgun (WGS) entry which is preliminary data.</text>
</comment>
<sequence length="98" mass="10959">MTEIWGLAHCGGLDGSIGRRQWRSTDWPGAARLSTRRWQGCSSFWLGSRQAGRCRCSALRRLQIRRGKSPNGGGSDAMLLPFFGVWSSKLRRTNGFKS</sequence>
<accession>A0AA88DVA6</accession>
<dbReference type="EMBL" id="BTGU01000133">
    <property type="protein sequence ID" value="GMN62702.1"/>
    <property type="molecule type" value="Genomic_DNA"/>
</dbReference>
<protein>
    <submittedName>
        <fullName evidence="1">Uncharacterized protein</fullName>
    </submittedName>
</protein>